<keyword evidence="1" id="KW-1133">Transmembrane helix</keyword>
<keyword evidence="1" id="KW-0472">Membrane</keyword>
<proteinExistence type="predicted"/>
<dbReference type="AlphaFoldDB" id="A0A2G8L6L7"/>
<evidence type="ECO:0000313" key="2">
    <source>
        <dbReference type="EMBL" id="PIK55911.1"/>
    </source>
</evidence>
<keyword evidence="1" id="KW-0812">Transmembrane</keyword>
<accession>A0A2G8L6L7</accession>
<protein>
    <submittedName>
        <fullName evidence="2">Uncharacterized protein</fullName>
    </submittedName>
</protein>
<organism evidence="2 3">
    <name type="scientific">Stichopus japonicus</name>
    <name type="common">Sea cucumber</name>
    <dbReference type="NCBI Taxonomy" id="307972"/>
    <lineage>
        <taxon>Eukaryota</taxon>
        <taxon>Metazoa</taxon>
        <taxon>Echinodermata</taxon>
        <taxon>Eleutherozoa</taxon>
        <taxon>Echinozoa</taxon>
        <taxon>Holothuroidea</taxon>
        <taxon>Aspidochirotacea</taxon>
        <taxon>Aspidochirotida</taxon>
        <taxon>Stichopodidae</taxon>
        <taxon>Apostichopus</taxon>
    </lineage>
</organism>
<evidence type="ECO:0000313" key="3">
    <source>
        <dbReference type="Proteomes" id="UP000230750"/>
    </source>
</evidence>
<keyword evidence="3" id="KW-1185">Reference proteome</keyword>
<dbReference type="Proteomes" id="UP000230750">
    <property type="component" value="Unassembled WGS sequence"/>
</dbReference>
<dbReference type="EMBL" id="MRZV01000196">
    <property type="protein sequence ID" value="PIK55911.1"/>
    <property type="molecule type" value="Genomic_DNA"/>
</dbReference>
<sequence length="140" mass="15560">MKSICGKAPIYLRPIQRDLSLEKVDSVCVSNNSFVVNAIFCNYYLISQIFFLFISIYVCVDNSSFVSMSSFAMTTSTAKSFGVNQMPGPSTSSSVISVNSADKYMSDYIDIMEPDDDSYGSDEDLKAVIEESLRDLDDTR</sequence>
<gene>
    <name evidence="2" type="ORF">BSL78_07181</name>
</gene>
<name>A0A2G8L6L7_STIJA</name>
<feature type="transmembrane region" description="Helical" evidence="1">
    <location>
        <begin position="34"/>
        <end position="60"/>
    </location>
</feature>
<reference evidence="2 3" key="1">
    <citation type="journal article" date="2017" name="PLoS Biol.">
        <title>The sea cucumber genome provides insights into morphological evolution and visceral regeneration.</title>
        <authorList>
            <person name="Zhang X."/>
            <person name="Sun L."/>
            <person name="Yuan J."/>
            <person name="Sun Y."/>
            <person name="Gao Y."/>
            <person name="Zhang L."/>
            <person name="Li S."/>
            <person name="Dai H."/>
            <person name="Hamel J.F."/>
            <person name="Liu C."/>
            <person name="Yu Y."/>
            <person name="Liu S."/>
            <person name="Lin W."/>
            <person name="Guo K."/>
            <person name="Jin S."/>
            <person name="Xu P."/>
            <person name="Storey K.B."/>
            <person name="Huan P."/>
            <person name="Zhang T."/>
            <person name="Zhou Y."/>
            <person name="Zhang J."/>
            <person name="Lin C."/>
            <person name="Li X."/>
            <person name="Xing L."/>
            <person name="Huo D."/>
            <person name="Sun M."/>
            <person name="Wang L."/>
            <person name="Mercier A."/>
            <person name="Li F."/>
            <person name="Yang H."/>
            <person name="Xiang J."/>
        </authorList>
    </citation>
    <scope>NUCLEOTIDE SEQUENCE [LARGE SCALE GENOMIC DNA]</scope>
    <source>
        <strain evidence="2">Shaxun</strain>
        <tissue evidence="2">Muscle</tissue>
    </source>
</reference>
<comment type="caution">
    <text evidence="2">The sequence shown here is derived from an EMBL/GenBank/DDBJ whole genome shotgun (WGS) entry which is preliminary data.</text>
</comment>
<evidence type="ECO:0000256" key="1">
    <source>
        <dbReference type="SAM" id="Phobius"/>
    </source>
</evidence>